<dbReference type="RefSeq" id="WP_145763142.1">
    <property type="nucleotide sequence ID" value="NZ_JBHJUX010000095.1"/>
</dbReference>
<accession>A0A561UTH9</accession>
<dbReference type="InterPro" id="IPR014347">
    <property type="entry name" value="Tautomerase/MIF_sf"/>
</dbReference>
<evidence type="ECO:0000313" key="2">
    <source>
        <dbReference type="Proteomes" id="UP000318186"/>
    </source>
</evidence>
<dbReference type="Pfam" id="PF02962">
    <property type="entry name" value="CHMI"/>
    <property type="match status" value="1"/>
</dbReference>
<dbReference type="EMBL" id="VIWW01000001">
    <property type="protein sequence ID" value="TWG02668.1"/>
    <property type="molecule type" value="Genomic_DNA"/>
</dbReference>
<dbReference type="PANTHER" id="PTHR37950">
    <property type="entry name" value="4-HYDROXYPHENYLACETATE CATABOLISM PROTEIN"/>
    <property type="match status" value="1"/>
</dbReference>
<organism evidence="1 2">
    <name type="scientific">Streptomyces brevispora</name>
    <dbReference type="NCBI Taxonomy" id="887462"/>
    <lineage>
        <taxon>Bacteria</taxon>
        <taxon>Bacillati</taxon>
        <taxon>Actinomycetota</taxon>
        <taxon>Actinomycetes</taxon>
        <taxon>Kitasatosporales</taxon>
        <taxon>Streptomycetaceae</taxon>
        <taxon>Streptomyces</taxon>
    </lineage>
</organism>
<dbReference type="GO" id="GO:0008704">
    <property type="term" value="F:5-carboxymethyl-2-hydroxymuconate delta-isomerase activity"/>
    <property type="evidence" value="ECO:0007669"/>
    <property type="project" value="InterPro"/>
</dbReference>
<gene>
    <name evidence="1" type="ORF">FHX80_111078</name>
</gene>
<proteinExistence type="predicted"/>
<comment type="caution">
    <text evidence="1">The sequence shown here is derived from an EMBL/GenBank/DDBJ whole genome shotgun (WGS) entry which is preliminary data.</text>
</comment>
<evidence type="ECO:0000313" key="1">
    <source>
        <dbReference type="EMBL" id="TWG02668.1"/>
    </source>
</evidence>
<reference evidence="1 2" key="1">
    <citation type="submission" date="2019-06" db="EMBL/GenBank/DDBJ databases">
        <title>Sequencing the genomes of 1000 actinobacteria strains.</title>
        <authorList>
            <person name="Klenk H.-P."/>
        </authorList>
    </citation>
    <scope>NUCLEOTIDE SEQUENCE [LARGE SCALE GENOMIC DNA]</scope>
    <source>
        <strain evidence="1 2">DSM 42059</strain>
    </source>
</reference>
<dbReference type="Proteomes" id="UP000318186">
    <property type="component" value="Unassembled WGS sequence"/>
</dbReference>
<sequence length="116" mass="12651">MPQITVDYSAHLDETFDHHGFAGALHPLIAETVTTKIAACKTRFRRVEETAVADAPDGDAIVHVEIALLAGRTPEIKARLTESVVELLAGHIEPTDGLTLHLSAETRDLDPSYRKN</sequence>
<protein>
    <submittedName>
        <fullName evidence="1">5-carboxymethyl-2-hydroxymuconate isomerase</fullName>
    </submittedName>
</protein>
<dbReference type="InterPro" id="IPR004220">
    <property type="entry name" value="5-COMe_2-OHmuconate_Isoase"/>
</dbReference>
<dbReference type="OrthoDB" id="7203947at2"/>
<dbReference type="AlphaFoldDB" id="A0A561UTH9"/>
<keyword evidence="1" id="KW-0413">Isomerase</keyword>
<dbReference type="PANTHER" id="PTHR37950:SF1">
    <property type="entry name" value="4-HYDROXYPHENYLACETATE CATABOLISM PROTEIN"/>
    <property type="match status" value="1"/>
</dbReference>
<name>A0A561UTH9_9ACTN</name>
<dbReference type="Gene3D" id="3.30.429.10">
    <property type="entry name" value="Macrophage Migration Inhibitory Factor"/>
    <property type="match status" value="1"/>
</dbReference>
<dbReference type="SUPFAM" id="SSF55331">
    <property type="entry name" value="Tautomerase/MIF"/>
    <property type="match status" value="1"/>
</dbReference>